<dbReference type="PATRIC" id="fig|1136941.3.peg.844"/>
<feature type="transmembrane region" description="Helical" evidence="2">
    <location>
        <begin position="72"/>
        <end position="91"/>
    </location>
</feature>
<dbReference type="Pfam" id="PF17270">
    <property type="entry name" value="DUF5336"/>
    <property type="match status" value="1"/>
</dbReference>
<dbReference type="AlphaFoldDB" id="A0A0N9N9F3"/>
<evidence type="ECO:0000313" key="4">
    <source>
        <dbReference type="Proteomes" id="UP000063789"/>
    </source>
</evidence>
<sequence>MTYPQSGSGYGQGDAGQQQYGQQAGYGQQQYGQQAGYGQQQYGQQQAGYGQQQYGYQAPKPPSQGLPANTPTILAGVVAALGIITLFCGFLPGGGTDSQTVEVPGMPGLSQTVQGTNFKLFITAFATPWALLAVAGVIAAITFLLAAEKWVVGVITSLTAVSALSTIFLFFDADGIKAGAIILLITSILALIASVLWLLIETDKIKTAPAVAAAAPAAAASAYGYGQQAQAQQPQQAQQSYGQPSAQPTYQAGSAYGQPAAQGYGQPDSSPSNPAPAAGDAGATTAFQQPDSGQH</sequence>
<reference evidence="4" key="1">
    <citation type="submission" date="2015-06" db="EMBL/GenBank/DDBJ databases">
        <title>Complete genome sequence and metabolic analysis of phthalate degradation pathway in Gordonia sp. QH-11.</title>
        <authorList>
            <person name="Jin D."/>
            <person name="Kong X."/>
            <person name="Bai Z."/>
        </authorList>
    </citation>
    <scope>NUCLEOTIDE SEQUENCE [LARGE SCALE GENOMIC DNA]</scope>
    <source>
        <strain evidence="4">QH-11</strain>
    </source>
</reference>
<dbReference type="RefSeq" id="WP_062391814.1">
    <property type="nucleotide sequence ID" value="NZ_CP011853.1"/>
</dbReference>
<dbReference type="OrthoDB" id="4382062at2"/>
<reference evidence="3 4" key="2">
    <citation type="journal article" date="2017" name="Int. J. Syst. Evol. Microbiol.">
        <title>Gordonia phthalatica sp. nov., a di-n-butyl phthalate-degrading bacterium isolated from activated sludge.</title>
        <authorList>
            <person name="Jin D."/>
            <person name="Kong X."/>
            <person name="Jia M."/>
            <person name="Yu X."/>
            <person name="Wang X."/>
            <person name="Zhuang X."/>
            <person name="Deng Y."/>
            <person name="Bai Z."/>
        </authorList>
    </citation>
    <scope>NUCLEOTIDE SEQUENCE [LARGE SCALE GENOMIC DNA]</scope>
    <source>
        <strain evidence="3 4">QH-11</strain>
    </source>
</reference>
<dbReference type="STRING" id="1136941.ACH46_04175"/>
<feature type="transmembrane region" description="Helical" evidence="2">
    <location>
        <begin position="120"/>
        <end position="144"/>
    </location>
</feature>
<keyword evidence="4" id="KW-1185">Reference proteome</keyword>
<evidence type="ECO:0000256" key="2">
    <source>
        <dbReference type="SAM" id="Phobius"/>
    </source>
</evidence>
<feature type="compositionally biased region" description="Low complexity" evidence="1">
    <location>
        <begin position="233"/>
        <end position="248"/>
    </location>
</feature>
<feature type="transmembrane region" description="Helical" evidence="2">
    <location>
        <begin position="150"/>
        <end position="171"/>
    </location>
</feature>
<keyword evidence="2" id="KW-0472">Membrane</keyword>
<feature type="compositionally biased region" description="Low complexity" evidence="1">
    <location>
        <begin position="267"/>
        <end position="286"/>
    </location>
</feature>
<accession>A0A0N9N9F3</accession>
<gene>
    <name evidence="3" type="ORF">ACH46_04175</name>
</gene>
<proteinExistence type="predicted"/>
<evidence type="ECO:0000256" key="1">
    <source>
        <dbReference type="SAM" id="MobiDB-lite"/>
    </source>
</evidence>
<name>A0A0N9N9F3_9ACTN</name>
<keyword evidence="2" id="KW-1133">Transmembrane helix</keyword>
<dbReference type="Proteomes" id="UP000063789">
    <property type="component" value="Chromosome"/>
</dbReference>
<dbReference type="KEGG" id="goq:ACH46_04175"/>
<dbReference type="EMBL" id="CP011853">
    <property type="protein sequence ID" value="ALG83853.1"/>
    <property type="molecule type" value="Genomic_DNA"/>
</dbReference>
<feature type="region of interest" description="Disordered" evidence="1">
    <location>
        <begin position="1"/>
        <end position="24"/>
    </location>
</feature>
<dbReference type="InterPro" id="IPR035166">
    <property type="entry name" value="DUF5336"/>
</dbReference>
<evidence type="ECO:0000313" key="3">
    <source>
        <dbReference type="EMBL" id="ALG83853.1"/>
    </source>
</evidence>
<keyword evidence="2" id="KW-0812">Transmembrane</keyword>
<protein>
    <submittedName>
        <fullName evidence="3">Uncharacterized protein</fullName>
    </submittedName>
</protein>
<feature type="compositionally biased region" description="Low complexity" evidence="1">
    <location>
        <begin position="15"/>
        <end position="24"/>
    </location>
</feature>
<feature type="transmembrane region" description="Helical" evidence="2">
    <location>
        <begin position="178"/>
        <end position="200"/>
    </location>
</feature>
<organism evidence="3 4">
    <name type="scientific">Gordonia phthalatica</name>
    <dbReference type="NCBI Taxonomy" id="1136941"/>
    <lineage>
        <taxon>Bacteria</taxon>
        <taxon>Bacillati</taxon>
        <taxon>Actinomycetota</taxon>
        <taxon>Actinomycetes</taxon>
        <taxon>Mycobacteriales</taxon>
        <taxon>Gordoniaceae</taxon>
        <taxon>Gordonia</taxon>
    </lineage>
</organism>
<feature type="region of interest" description="Disordered" evidence="1">
    <location>
        <begin position="233"/>
        <end position="295"/>
    </location>
</feature>